<evidence type="ECO:0000313" key="1">
    <source>
        <dbReference type="EMBL" id="MBB6423624.1"/>
    </source>
</evidence>
<dbReference type="EMBL" id="JACHFF010000002">
    <property type="protein sequence ID" value="MBB6423624.1"/>
    <property type="molecule type" value="Genomic_DNA"/>
</dbReference>
<sequence>MSLAFNTAQLDGVELDAAGYIRLENLTFK</sequence>
<dbReference type="Proteomes" id="UP000545588">
    <property type="component" value="Unassembled WGS sequence"/>
</dbReference>
<proteinExistence type="predicted"/>
<reference evidence="1 2" key="1">
    <citation type="submission" date="2020-08" db="EMBL/GenBank/DDBJ databases">
        <title>Genomic Encyclopedia of Type Strains, Phase IV (KMG-IV): sequencing the most valuable type-strain genomes for metagenomic binning, comparative biology and taxonomic classification.</title>
        <authorList>
            <person name="Goeker M."/>
        </authorList>
    </citation>
    <scope>NUCLEOTIDE SEQUENCE [LARGE SCALE GENOMIC DNA]</scope>
    <source>
        <strain evidence="1 2">DSM 22419</strain>
    </source>
</reference>
<evidence type="ECO:0000313" key="2">
    <source>
        <dbReference type="Proteomes" id="UP000545588"/>
    </source>
</evidence>
<accession>A0ABR6QPT0</accession>
<name>A0ABR6QPT0_9STAP</name>
<evidence type="ECO:0008006" key="3">
    <source>
        <dbReference type="Google" id="ProtNLM"/>
    </source>
</evidence>
<comment type="caution">
    <text evidence="1">The sequence shown here is derived from an EMBL/GenBank/DDBJ whole genome shotgun (WGS) entry which is preliminary data.</text>
</comment>
<keyword evidence="2" id="KW-1185">Reference proteome</keyword>
<gene>
    <name evidence="1" type="ORF">HNR41_001596</name>
</gene>
<organism evidence="1 2">
    <name type="scientific">Jeotgalicoccus coquinae</name>
    <dbReference type="NCBI Taxonomy" id="709509"/>
    <lineage>
        <taxon>Bacteria</taxon>
        <taxon>Bacillati</taxon>
        <taxon>Bacillota</taxon>
        <taxon>Bacilli</taxon>
        <taxon>Bacillales</taxon>
        <taxon>Staphylococcaceae</taxon>
        <taxon>Jeotgalicoccus</taxon>
    </lineage>
</organism>
<protein>
    <recommendedName>
        <fullName evidence="3">Pentapeptide repeat-containing protein</fullName>
    </recommendedName>
</protein>